<proteinExistence type="predicted"/>
<protein>
    <submittedName>
        <fullName evidence="1">Uncharacterized protein</fullName>
    </submittedName>
</protein>
<comment type="caution">
    <text evidence="1">The sequence shown here is derived from an EMBL/GenBank/DDBJ whole genome shotgun (WGS) entry which is preliminary data.</text>
</comment>
<dbReference type="Proteomes" id="UP000299102">
    <property type="component" value="Unassembled WGS sequence"/>
</dbReference>
<evidence type="ECO:0000313" key="1">
    <source>
        <dbReference type="EMBL" id="GBP67815.1"/>
    </source>
</evidence>
<accession>A0A4C1Y066</accession>
<sequence length="93" mass="10174">MRVGGPLEMTALATSVKHRRRRLGARLFVFTFRTFPLLSSAAVKSTYAFPLFQHFPGSLQVVGCAGPLLVSDADMSRPSSFVFGGLYKNCTCK</sequence>
<organism evidence="1 2">
    <name type="scientific">Eumeta variegata</name>
    <name type="common">Bagworm moth</name>
    <name type="synonym">Eumeta japonica</name>
    <dbReference type="NCBI Taxonomy" id="151549"/>
    <lineage>
        <taxon>Eukaryota</taxon>
        <taxon>Metazoa</taxon>
        <taxon>Ecdysozoa</taxon>
        <taxon>Arthropoda</taxon>
        <taxon>Hexapoda</taxon>
        <taxon>Insecta</taxon>
        <taxon>Pterygota</taxon>
        <taxon>Neoptera</taxon>
        <taxon>Endopterygota</taxon>
        <taxon>Lepidoptera</taxon>
        <taxon>Glossata</taxon>
        <taxon>Ditrysia</taxon>
        <taxon>Tineoidea</taxon>
        <taxon>Psychidae</taxon>
        <taxon>Oiketicinae</taxon>
        <taxon>Eumeta</taxon>
    </lineage>
</organism>
<name>A0A4C1Y066_EUMVA</name>
<reference evidence="1 2" key="1">
    <citation type="journal article" date="2019" name="Commun. Biol.">
        <title>The bagworm genome reveals a unique fibroin gene that provides high tensile strength.</title>
        <authorList>
            <person name="Kono N."/>
            <person name="Nakamura H."/>
            <person name="Ohtoshi R."/>
            <person name="Tomita M."/>
            <person name="Numata K."/>
            <person name="Arakawa K."/>
        </authorList>
    </citation>
    <scope>NUCLEOTIDE SEQUENCE [LARGE SCALE GENOMIC DNA]</scope>
</reference>
<keyword evidence="2" id="KW-1185">Reference proteome</keyword>
<evidence type="ECO:0000313" key="2">
    <source>
        <dbReference type="Proteomes" id="UP000299102"/>
    </source>
</evidence>
<gene>
    <name evidence="1" type="ORF">EVAR_53811_1</name>
</gene>
<dbReference type="EMBL" id="BGZK01000992">
    <property type="protein sequence ID" value="GBP67815.1"/>
    <property type="molecule type" value="Genomic_DNA"/>
</dbReference>
<dbReference type="AlphaFoldDB" id="A0A4C1Y066"/>